<reference evidence="3 4" key="1">
    <citation type="journal article" date="2012" name="Stand. Genomic Sci.">
        <title>Genome sequence of the orange-pigmented seawater bacterium Owenweeksia hongkongensis type strain (UST20020801(T)).</title>
        <authorList>
            <person name="Riedel T."/>
            <person name="Held B."/>
            <person name="Nolan M."/>
            <person name="Lucas S."/>
            <person name="Lapidus A."/>
            <person name="Tice H."/>
            <person name="Del Rio T.G."/>
            <person name="Cheng J.F."/>
            <person name="Han C."/>
            <person name="Tapia R."/>
            <person name="Goodwin L.A."/>
            <person name="Pitluck S."/>
            <person name="Liolios K."/>
            <person name="Mavromatis K."/>
            <person name="Pagani I."/>
            <person name="Ivanova N."/>
            <person name="Mikhailova N."/>
            <person name="Pati A."/>
            <person name="Chen A."/>
            <person name="Palaniappan K."/>
            <person name="Rohde M."/>
            <person name="Tindall B.J."/>
            <person name="Detter J.C."/>
            <person name="Goker M."/>
            <person name="Woyke T."/>
            <person name="Bristow J."/>
            <person name="Eisen J.A."/>
            <person name="Markowitz V."/>
            <person name="Hugenholtz P."/>
            <person name="Klenk H.P."/>
            <person name="Kyrpides N.C."/>
        </authorList>
    </citation>
    <scope>NUCLEOTIDE SEQUENCE</scope>
    <source>
        <strain evidence="4">DSM 17368 / JCM 12287 / NRRL B-23963</strain>
    </source>
</reference>
<protein>
    <submittedName>
        <fullName evidence="3">Thrombospondin type 3 repeat-containing protein</fullName>
    </submittedName>
</protein>
<evidence type="ECO:0000256" key="2">
    <source>
        <dbReference type="SAM" id="Phobius"/>
    </source>
</evidence>
<dbReference type="STRING" id="926562.Oweho_0362"/>
<keyword evidence="2" id="KW-0812">Transmembrane</keyword>
<dbReference type="InterPro" id="IPR028974">
    <property type="entry name" value="TSP_type-3_rpt"/>
</dbReference>
<dbReference type="RefSeq" id="WP_014200744.1">
    <property type="nucleotide sequence ID" value="NC_016599.1"/>
</dbReference>
<feature type="transmembrane region" description="Helical" evidence="2">
    <location>
        <begin position="339"/>
        <end position="356"/>
    </location>
</feature>
<accession>G8R8K1</accession>
<dbReference type="AlphaFoldDB" id="G8R8K1"/>
<evidence type="ECO:0000256" key="1">
    <source>
        <dbReference type="SAM" id="MobiDB-lite"/>
    </source>
</evidence>
<proteinExistence type="predicted"/>
<name>G8R8K1_OWEHD</name>
<dbReference type="EMBL" id="CP003156">
    <property type="protein sequence ID" value="AEV31383.1"/>
    <property type="molecule type" value="Genomic_DNA"/>
</dbReference>
<dbReference type="OrthoDB" id="1522982at2"/>
<dbReference type="SUPFAM" id="SSF103647">
    <property type="entry name" value="TSP type-3 repeat"/>
    <property type="match status" value="1"/>
</dbReference>
<evidence type="ECO:0000313" key="3">
    <source>
        <dbReference type="EMBL" id="AEV31383.1"/>
    </source>
</evidence>
<sequence>MKSHILRADWKFIAFVLIVSLLFFSSCVSKKEFRAYQTDIDDRLAVLNRDTDNDGVPDFYDKDSETPEGVAVDGSGKALDVDGDGIPDFMDEDPFTSRSATVDANGRAIDSDADGVPDYMDHEPNTPKGTKVNFKGVSIPSKTGGESQNTQLEKNKIIYKTIYTSDTGTVLAIKPEVTTLIHLDEKLKVGHPSILTISLNQLMNDSEIRNELVREINKQRVKKNLDSLSAKQITEGNIPLGDYFTTELHLEDSSFTKSLIIGTNFQSFNELGNNELKWSWKLIPQEKSSGTSQEILVIVKSLDSNKELIKAYQEPLSFEIVPRKTWFEDLVSLTRNPQWQITAVLFPVIGFFAGIWKEKRTTG</sequence>
<dbReference type="GO" id="GO:0005509">
    <property type="term" value="F:calcium ion binding"/>
    <property type="evidence" value="ECO:0007669"/>
    <property type="project" value="InterPro"/>
</dbReference>
<feature type="region of interest" description="Disordered" evidence="1">
    <location>
        <begin position="55"/>
        <end position="77"/>
    </location>
</feature>
<organism evidence="3 4">
    <name type="scientific">Owenweeksia hongkongensis (strain DSM 17368 / CIP 108786 / JCM 12287 / NRRL B-23963 / UST20020801)</name>
    <dbReference type="NCBI Taxonomy" id="926562"/>
    <lineage>
        <taxon>Bacteria</taxon>
        <taxon>Pseudomonadati</taxon>
        <taxon>Bacteroidota</taxon>
        <taxon>Flavobacteriia</taxon>
        <taxon>Flavobacteriales</taxon>
        <taxon>Owenweeksiaceae</taxon>
        <taxon>Owenweeksia</taxon>
    </lineage>
</organism>
<dbReference type="KEGG" id="oho:Oweho_0362"/>
<dbReference type="HOGENOM" id="CLU_762545_0_0_10"/>
<gene>
    <name evidence="3" type="ordered locus">Oweho_0362</name>
</gene>
<keyword evidence="4" id="KW-1185">Reference proteome</keyword>
<dbReference type="PROSITE" id="PS51257">
    <property type="entry name" value="PROKAR_LIPOPROTEIN"/>
    <property type="match status" value="1"/>
</dbReference>
<dbReference type="Gene3D" id="4.10.1080.10">
    <property type="entry name" value="TSP type-3 repeat"/>
    <property type="match status" value="1"/>
</dbReference>
<keyword evidence="2" id="KW-1133">Transmembrane helix</keyword>
<dbReference type="eggNOG" id="COG2885">
    <property type="taxonomic scope" value="Bacteria"/>
</dbReference>
<keyword evidence="2" id="KW-0472">Membrane</keyword>
<dbReference type="Proteomes" id="UP000005631">
    <property type="component" value="Chromosome"/>
</dbReference>
<evidence type="ECO:0000313" key="4">
    <source>
        <dbReference type="Proteomes" id="UP000005631"/>
    </source>
</evidence>